<feature type="transmembrane region" description="Helical" evidence="5">
    <location>
        <begin position="127"/>
        <end position="148"/>
    </location>
</feature>
<dbReference type="EMBL" id="JOKZ01000698">
    <property type="protein sequence ID" value="KKO96894.1"/>
    <property type="molecule type" value="Genomic_DNA"/>
</dbReference>
<dbReference type="Pfam" id="PF07690">
    <property type="entry name" value="MFS_1"/>
    <property type="match status" value="1"/>
</dbReference>
<evidence type="ECO:0000256" key="5">
    <source>
        <dbReference type="SAM" id="Phobius"/>
    </source>
</evidence>
<evidence type="ECO:0000256" key="3">
    <source>
        <dbReference type="ARBA" id="ARBA00022989"/>
    </source>
</evidence>
<feature type="domain" description="Major facilitator superfamily (MFS) profile" evidence="6">
    <location>
        <begin position="29"/>
        <end position="467"/>
    </location>
</feature>
<comment type="subcellular location">
    <subcellularLocation>
        <location evidence="1">Membrane</location>
        <topology evidence="1">Multi-pass membrane protein</topology>
    </subcellularLocation>
</comment>
<dbReference type="PANTHER" id="PTHR23502">
    <property type="entry name" value="MAJOR FACILITATOR SUPERFAMILY"/>
    <property type="match status" value="1"/>
</dbReference>
<feature type="transmembrane region" description="Helical" evidence="5">
    <location>
        <begin position="374"/>
        <end position="399"/>
    </location>
</feature>
<gene>
    <name evidence="7" type="ORF">THAR02_11003</name>
</gene>
<proteinExistence type="predicted"/>
<dbReference type="AlphaFoldDB" id="A0A0F9WWN4"/>
<dbReference type="Proteomes" id="UP000034112">
    <property type="component" value="Unassembled WGS sequence"/>
</dbReference>
<dbReference type="PANTHER" id="PTHR23502:SF52">
    <property type="entry name" value="MULTIDRUG TRANSPORTER, PUTATIVE (AFU_ORTHOLOGUE AFUA_2G17730)-RELATED"/>
    <property type="match status" value="1"/>
</dbReference>
<name>A0A0F9WWN4_TRIHA</name>
<dbReference type="PROSITE" id="PS50850">
    <property type="entry name" value="MFS"/>
    <property type="match status" value="1"/>
</dbReference>
<feature type="transmembrane region" description="Helical" evidence="5">
    <location>
        <begin position="97"/>
        <end position="115"/>
    </location>
</feature>
<evidence type="ECO:0000256" key="2">
    <source>
        <dbReference type="ARBA" id="ARBA00022692"/>
    </source>
</evidence>
<feature type="transmembrane region" description="Helical" evidence="5">
    <location>
        <begin position="440"/>
        <end position="461"/>
    </location>
</feature>
<feature type="transmembrane region" description="Helical" evidence="5">
    <location>
        <begin position="294"/>
        <end position="313"/>
    </location>
</feature>
<dbReference type="GO" id="GO:0022857">
    <property type="term" value="F:transmembrane transporter activity"/>
    <property type="evidence" value="ECO:0007669"/>
    <property type="project" value="InterPro"/>
</dbReference>
<keyword evidence="4 5" id="KW-0472">Membrane</keyword>
<dbReference type="InterPro" id="IPR036259">
    <property type="entry name" value="MFS_trans_sf"/>
</dbReference>
<evidence type="ECO:0000313" key="8">
    <source>
        <dbReference type="Proteomes" id="UP000034112"/>
    </source>
</evidence>
<dbReference type="SUPFAM" id="SSF103473">
    <property type="entry name" value="MFS general substrate transporter"/>
    <property type="match status" value="1"/>
</dbReference>
<reference evidence="8" key="1">
    <citation type="journal article" date="2015" name="Genome Announc.">
        <title>Draft whole-genome sequence of the biocontrol agent Trichoderma harzianum T6776.</title>
        <authorList>
            <person name="Baroncelli R."/>
            <person name="Piaggeschi G."/>
            <person name="Fiorini L."/>
            <person name="Bertolini E."/>
            <person name="Zapparata A."/>
            <person name="Pe M.E."/>
            <person name="Sarrocco S."/>
            <person name="Vannacci G."/>
        </authorList>
    </citation>
    <scope>NUCLEOTIDE SEQUENCE [LARGE SCALE GENOMIC DNA]</scope>
    <source>
        <strain evidence="8">T6776</strain>
    </source>
</reference>
<evidence type="ECO:0000256" key="4">
    <source>
        <dbReference type="ARBA" id="ARBA00023136"/>
    </source>
</evidence>
<feature type="transmembrane region" description="Helical" evidence="5">
    <location>
        <begin position="346"/>
        <end position="368"/>
    </location>
</feature>
<evidence type="ECO:0000256" key="1">
    <source>
        <dbReference type="ARBA" id="ARBA00004141"/>
    </source>
</evidence>
<accession>A0A0F9WWN4</accession>
<keyword evidence="3 5" id="KW-1133">Transmembrane helix</keyword>
<feature type="transmembrane region" description="Helical" evidence="5">
    <location>
        <begin position="67"/>
        <end position="90"/>
    </location>
</feature>
<dbReference type="OMA" id="TDSYAGY"/>
<dbReference type="OrthoDB" id="4426556at2759"/>
<sequence length="478" mass="52329">MISIPQSHFDWDQDTRNPFNWTQRRKWTTIAVACWVTFITGLNATSITTAAEVISRQFHLPDHRIEVNFFAVVAWNAAAAFVPLVTLPLMDTYGTRTGYLACYVLFTIFIIPQALAENFATLVVSRVLAGAFGGTVQNAADGIIANVFRHHHERALPLTIYILALLMGVTMGPVLGAVFEPLNWRWIFWIQLTICGAALPLVAFWAEETRGSVIQAQILSKTESAPPAKLSEDEIPIKMLKETITRSAKLLVAEPTITSFTIWTSFAFGLVFISTQSVPLVFARAYGWGSYSSGLVQSAIAIGEIVGFVACLYQNHIYVRSARHDIPGAGDVEVSPEQYDPVPESILYLSIPSTAIALSGGLFMYGWSIFQTHWVVTALALLLIGYASMVIVTAVTIYITHSYAGFAASAIAAVAFGENLVAAFLPLATKAMYEDLGYQWASSLLGFVALTLTLVPIVLLWKGPAIRGRGKMMQELPH</sequence>
<dbReference type="InterPro" id="IPR011701">
    <property type="entry name" value="MFS"/>
</dbReference>
<feature type="transmembrane region" description="Helical" evidence="5">
    <location>
        <begin position="160"/>
        <end position="180"/>
    </location>
</feature>
<protein>
    <recommendedName>
        <fullName evidence="6">Major facilitator superfamily (MFS) profile domain-containing protein</fullName>
    </recommendedName>
</protein>
<evidence type="ECO:0000259" key="6">
    <source>
        <dbReference type="PROSITE" id="PS50850"/>
    </source>
</evidence>
<feature type="transmembrane region" description="Helical" evidence="5">
    <location>
        <begin position="186"/>
        <end position="206"/>
    </location>
</feature>
<comment type="caution">
    <text evidence="7">The sequence shown here is derived from an EMBL/GenBank/DDBJ whole genome shotgun (WGS) entry which is preliminary data.</text>
</comment>
<feature type="transmembrane region" description="Helical" evidence="5">
    <location>
        <begin position="406"/>
        <end position="428"/>
    </location>
</feature>
<dbReference type="GO" id="GO:0005886">
    <property type="term" value="C:plasma membrane"/>
    <property type="evidence" value="ECO:0007669"/>
    <property type="project" value="TreeGrafter"/>
</dbReference>
<dbReference type="InterPro" id="IPR020846">
    <property type="entry name" value="MFS_dom"/>
</dbReference>
<feature type="transmembrane region" description="Helical" evidence="5">
    <location>
        <begin position="250"/>
        <end position="274"/>
    </location>
</feature>
<evidence type="ECO:0000313" key="7">
    <source>
        <dbReference type="EMBL" id="KKO96894.1"/>
    </source>
</evidence>
<feature type="transmembrane region" description="Helical" evidence="5">
    <location>
        <begin position="27"/>
        <end position="47"/>
    </location>
</feature>
<organism evidence="7 8">
    <name type="scientific">Trichoderma harzianum</name>
    <name type="common">Hypocrea lixii</name>
    <dbReference type="NCBI Taxonomy" id="5544"/>
    <lineage>
        <taxon>Eukaryota</taxon>
        <taxon>Fungi</taxon>
        <taxon>Dikarya</taxon>
        <taxon>Ascomycota</taxon>
        <taxon>Pezizomycotina</taxon>
        <taxon>Sordariomycetes</taxon>
        <taxon>Hypocreomycetidae</taxon>
        <taxon>Hypocreales</taxon>
        <taxon>Hypocreaceae</taxon>
        <taxon>Trichoderma</taxon>
    </lineage>
</organism>
<dbReference type="Gene3D" id="1.20.1250.20">
    <property type="entry name" value="MFS general substrate transporter like domains"/>
    <property type="match status" value="1"/>
</dbReference>
<keyword evidence="2 5" id="KW-0812">Transmembrane</keyword>